<gene>
    <name evidence="1" type="ORF">PXEA_LOCUS12654</name>
</gene>
<dbReference type="AlphaFoldDB" id="A0A3S5AFM2"/>
<name>A0A3S5AFM2_9PLAT</name>
<proteinExistence type="predicted"/>
<evidence type="ECO:0000313" key="1">
    <source>
        <dbReference type="EMBL" id="VEL19214.1"/>
    </source>
</evidence>
<accession>A0A3S5AFM2</accession>
<dbReference type="EMBL" id="CAAALY010040639">
    <property type="protein sequence ID" value="VEL19214.1"/>
    <property type="molecule type" value="Genomic_DNA"/>
</dbReference>
<sequence>MSVTAAKQEAAIAGMMLRLEQEKKAQLEENRAKRLLEAQVL</sequence>
<keyword evidence="2" id="KW-1185">Reference proteome</keyword>
<evidence type="ECO:0000313" key="2">
    <source>
        <dbReference type="Proteomes" id="UP000784294"/>
    </source>
</evidence>
<comment type="caution">
    <text evidence="1">The sequence shown here is derived from an EMBL/GenBank/DDBJ whole genome shotgun (WGS) entry which is preliminary data.</text>
</comment>
<dbReference type="Proteomes" id="UP000784294">
    <property type="component" value="Unassembled WGS sequence"/>
</dbReference>
<organism evidence="1 2">
    <name type="scientific">Protopolystoma xenopodis</name>
    <dbReference type="NCBI Taxonomy" id="117903"/>
    <lineage>
        <taxon>Eukaryota</taxon>
        <taxon>Metazoa</taxon>
        <taxon>Spiralia</taxon>
        <taxon>Lophotrochozoa</taxon>
        <taxon>Platyhelminthes</taxon>
        <taxon>Monogenea</taxon>
        <taxon>Polyopisthocotylea</taxon>
        <taxon>Polystomatidea</taxon>
        <taxon>Polystomatidae</taxon>
        <taxon>Protopolystoma</taxon>
    </lineage>
</organism>
<protein>
    <submittedName>
        <fullName evidence="1">Uncharacterized protein</fullName>
    </submittedName>
</protein>
<reference evidence="1" key="1">
    <citation type="submission" date="2018-11" db="EMBL/GenBank/DDBJ databases">
        <authorList>
            <consortium name="Pathogen Informatics"/>
        </authorList>
    </citation>
    <scope>NUCLEOTIDE SEQUENCE</scope>
</reference>